<dbReference type="PANTHER" id="PTHR23150">
    <property type="entry name" value="SULFATASE MODIFYING FACTOR 1, 2"/>
    <property type="match status" value="1"/>
</dbReference>
<feature type="domain" description="Sulfatase-modifying factor enzyme-like" evidence="3">
    <location>
        <begin position="43"/>
        <end position="276"/>
    </location>
</feature>
<reference evidence="5" key="1">
    <citation type="submission" date="2016-10" db="EMBL/GenBank/DDBJ databases">
        <authorList>
            <person name="Varghese N."/>
            <person name="Submissions S."/>
        </authorList>
    </citation>
    <scope>NUCLEOTIDE SEQUENCE [LARGE SCALE GENOMIC DNA]</scope>
    <source>
        <strain evidence="5">DSM 12111</strain>
    </source>
</reference>
<proteinExistence type="predicted"/>
<dbReference type="SUPFAM" id="SSF56436">
    <property type="entry name" value="C-type lectin-like"/>
    <property type="match status" value="1"/>
</dbReference>
<dbReference type="GO" id="GO:0120147">
    <property type="term" value="F:formylglycine-generating oxidase activity"/>
    <property type="evidence" value="ECO:0007669"/>
    <property type="project" value="TreeGrafter"/>
</dbReference>
<organism evidence="4 5">
    <name type="scientific">Pseudomonas anguilliseptica</name>
    <dbReference type="NCBI Taxonomy" id="53406"/>
    <lineage>
        <taxon>Bacteria</taxon>
        <taxon>Pseudomonadati</taxon>
        <taxon>Pseudomonadota</taxon>
        <taxon>Gammaproteobacteria</taxon>
        <taxon>Pseudomonadales</taxon>
        <taxon>Pseudomonadaceae</taxon>
        <taxon>Pseudomonas</taxon>
    </lineage>
</organism>
<evidence type="ECO:0000313" key="4">
    <source>
        <dbReference type="EMBL" id="SEC53515.1"/>
    </source>
</evidence>
<evidence type="ECO:0000256" key="2">
    <source>
        <dbReference type="SAM" id="SignalP"/>
    </source>
</evidence>
<keyword evidence="5" id="KW-1185">Reference proteome</keyword>
<evidence type="ECO:0000256" key="1">
    <source>
        <dbReference type="SAM" id="MobiDB-lite"/>
    </source>
</evidence>
<evidence type="ECO:0000313" key="5">
    <source>
        <dbReference type="Proteomes" id="UP000242849"/>
    </source>
</evidence>
<evidence type="ECO:0000259" key="3">
    <source>
        <dbReference type="Pfam" id="PF03781"/>
    </source>
</evidence>
<dbReference type="PANTHER" id="PTHR23150:SF19">
    <property type="entry name" value="FORMYLGLYCINE-GENERATING ENZYME"/>
    <property type="match status" value="1"/>
</dbReference>
<dbReference type="RefSeq" id="WP_090377459.1">
    <property type="nucleotide sequence ID" value="NZ_FNSC01000001.1"/>
</dbReference>
<feature type="signal peptide" evidence="2">
    <location>
        <begin position="1"/>
        <end position="26"/>
    </location>
</feature>
<dbReference type="Proteomes" id="UP000242849">
    <property type="component" value="Unassembled WGS sequence"/>
</dbReference>
<gene>
    <name evidence="4" type="ORF">SAMN05421553_1020</name>
</gene>
<dbReference type="OrthoDB" id="9768004at2"/>
<dbReference type="AlphaFoldDB" id="A0A1H4TAL9"/>
<name>A0A1H4TAL9_PSEAG</name>
<dbReference type="Gene3D" id="3.90.1580.10">
    <property type="entry name" value="paralog of FGE (formylglycine-generating enzyme)"/>
    <property type="match status" value="1"/>
</dbReference>
<dbReference type="Pfam" id="PF03781">
    <property type="entry name" value="FGE-sulfatase"/>
    <property type="match status" value="1"/>
</dbReference>
<protein>
    <submittedName>
        <fullName evidence="4">Formylglycine-generating enzyme, required for sulfatase activity, contains SUMF1/FGE domain</fullName>
    </submittedName>
</protein>
<dbReference type="EMBL" id="FNSC01000001">
    <property type="protein sequence ID" value="SEC53515.1"/>
    <property type="molecule type" value="Genomic_DNA"/>
</dbReference>
<dbReference type="InterPro" id="IPR051043">
    <property type="entry name" value="Sulfatase_Mod_Factor_Kinase"/>
</dbReference>
<keyword evidence="2" id="KW-0732">Signal</keyword>
<dbReference type="InterPro" id="IPR005532">
    <property type="entry name" value="SUMF_dom"/>
</dbReference>
<dbReference type="InterPro" id="IPR042095">
    <property type="entry name" value="SUMF_sf"/>
</dbReference>
<sequence>MATGLSRSLLGTLTLLALLIGNPTQAHTVGSVFSDALPKGKQGPQLVVLPAGRYLLGDHSGRGNHNERPLTPIKINRPFAIGRYEVSFADWQQYADATATAMPDNEGWGLSAQRPVIHVSWHQAQAQAYSQWLSKVTGQRYRLPTEAEWEYAARAGSTSYYWWGEQLDSPETRPRAHCRGCATSRLIQSKTERVGQFTANAFGLHDTAGNVWEWTASRFASPFDGSEQQAASLLDNSPRVVRGGARNSGPSYLRSSQRDMKQPQHKDYALGFRVLRELP</sequence>
<feature type="chain" id="PRO_5017404958" evidence="2">
    <location>
        <begin position="27"/>
        <end position="279"/>
    </location>
</feature>
<dbReference type="InterPro" id="IPR016187">
    <property type="entry name" value="CTDL_fold"/>
</dbReference>
<accession>A0A1H4TAL9</accession>
<feature type="region of interest" description="Disordered" evidence="1">
    <location>
        <begin position="239"/>
        <end position="264"/>
    </location>
</feature>
<dbReference type="STRING" id="53406.SAMN05421553_1020"/>